<sequence>MVKGSTPLRKIQLRHCAICLKVGHNKSTCPQLLHQTSPQTTPKAIPEANTKSTERPPLKFFVHHVQYQDHESPHLVDLKENKNRLYENIQASAPEENKDDFYFFHEKSTKNEPKVINPSFSPKKSLAEKNTAPARPLSAAPKNKQSLGSKLSDKLSNIKLSQSASAIANKARAVAAPKHLVGAMAMILFLLFVPGRARTYYFDLKSTTDKVADSSTAGFSALHDSTSALMNGNLSGAQTSLTNALQNFNQATNILDSKYSFLQKVISAVPIMNNEMQSRQRLVTAGQEISLGNTYLLKGLSDVGQSKLSITKNMALVGNHLNSSLPHYQTAQDDLNNVDSDVLPFEYQETFKEFRVLFNVYVKDLENLARLNNSVQEIFGGQGLRRYLLIFQNPAEIRPTGGFMGSFAMLDIKNGEIVKIDIPAGGSYDLQGQLSEYVAPPTPLLLSNKRWEFQDANWFPDFAASAEKILWFYRHSRNITADGVIAINADVLNRLLSIIGPVAEDNRGLVLDKANALVTIQDIVEHGPEKKANKPKQILSDLAPVFIENFKKIKPQAILPILTNLEESLQQKEIQTYFVDDNTQKTIKEFGWSGEITNTNPDQDYLFVVNTNIQGQKSDARIKQSISHQAVIQPDGTILNSVVITREHTGDIQEKLYGQTNIDYLRIYVPEGSELVRASGFTWPEERMFRAPDAWYKTDTTLSNLEKEISTDSESGTRVTNEFGKTAFGNWIITEPGQTTEVQFIYKLPFKAWEENINSNLDNWAKIFQSKNSISKYQLIIQKQSGINSNFESQVIYPEGWLPIWHDGIGLTAAANGMSIKTTELDTDKIWGLMMKKSDE</sequence>
<dbReference type="AlphaFoldDB" id="A0A1F6PAW4"/>
<name>A0A1F6PAW4_9BACT</name>
<evidence type="ECO:0000256" key="1">
    <source>
        <dbReference type="SAM" id="MobiDB-lite"/>
    </source>
</evidence>
<comment type="caution">
    <text evidence="2">The sequence shown here is derived from an EMBL/GenBank/DDBJ whole genome shotgun (WGS) entry which is preliminary data.</text>
</comment>
<protein>
    <recommendedName>
        <fullName evidence="4">DUF4012 domain-containing protein</fullName>
    </recommendedName>
</protein>
<reference evidence="2 3" key="1">
    <citation type="journal article" date="2016" name="Nat. Commun.">
        <title>Thousands of microbial genomes shed light on interconnected biogeochemical processes in an aquifer system.</title>
        <authorList>
            <person name="Anantharaman K."/>
            <person name="Brown C.T."/>
            <person name="Hug L.A."/>
            <person name="Sharon I."/>
            <person name="Castelle C.J."/>
            <person name="Probst A.J."/>
            <person name="Thomas B.C."/>
            <person name="Singh A."/>
            <person name="Wilkins M.J."/>
            <person name="Karaoz U."/>
            <person name="Brodie E.L."/>
            <person name="Williams K.H."/>
            <person name="Hubbard S.S."/>
            <person name="Banfield J.F."/>
        </authorList>
    </citation>
    <scope>NUCLEOTIDE SEQUENCE [LARGE SCALE GENOMIC DNA]</scope>
</reference>
<evidence type="ECO:0000313" key="3">
    <source>
        <dbReference type="Proteomes" id="UP000176634"/>
    </source>
</evidence>
<dbReference type="Pfam" id="PF13196">
    <property type="entry name" value="DUF4012"/>
    <property type="match status" value="1"/>
</dbReference>
<gene>
    <name evidence="2" type="ORF">A2563_00185</name>
</gene>
<dbReference type="Proteomes" id="UP000176634">
    <property type="component" value="Unassembled WGS sequence"/>
</dbReference>
<dbReference type="InterPro" id="IPR025101">
    <property type="entry name" value="DUF4012"/>
</dbReference>
<organism evidence="2 3">
    <name type="scientific">Candidatus Magasanikbacteria bacterium RIFOXYD1_FULL_40_23</name>
    <dbReference type="NCBI Taxonomy" id="1798705"/>
    <lineage>
        <taxon>Bacteria</taxon>
        <taxon>Candidatus Magasanikiibacteriota</taxon>
    </lineage>
</organism>
<dbReference type="STRING" id="1798705.A2563_00185"/>
<accession>A0A1F6PAW4</accession>
<feature type="region of interest" description="Disordered" evidence="1">
    <location>
        <begin position="113"/>
        <end position="149"/>
    </location>
</feature>
<dbReference type="EMBL" id="MFRA01000002">
    <property type="protein sequence ID" value="OGH93093.1"/>
    <property type="molecule type" value="Genomic_DNA"/>
</dbReference>
<evidence type="ECO:0000313" key="2">
    <source>
        <dbReference type="EMBL" id="OGH93093.1"/>
    </source>
</evidence>
<proteinExistence type="predicted"/>
<evidence type="ECO:0008006" key="4">
    <source>
        <dbReference type="Google" id="ProtNLM"/>
    </source>
</evidence>